<evidence type="ECO:0000313" key="2">
    <source>
        <dbReference type="Proteomes" id="UP000821845"/>
    </source>
</evidence>
<sequence length="325" mass="36662">MTLDYLDAKAEHDRLHERDMESEKRALWSYARHLERLGLTRFKAADLVLAFQGAGIGAVRRTVPFPNVCTHNGEKGLCHIFNYLTLLNELLWFAMAELREVQPGTLGFICLHLHRCLPEDITDQLEYTYVLIHCVLAHHHCVVSVVVDYEMFQLYPALFSDALRQCTSLERLHIGTSGWDFNEVGKLIVDVCTNCRLKEFTCSEIRLLGSGGEVQARFADFLKTSTTLKVLSISNTTCCSNYEIVMGPLQANSTITVLRIDSACIELDNGAALSKFLSANSVLVDLTLVKQSWHAPCNVGILFKCLETNRVLQRLTLQRFSFTLT</sequence>
<gene>
    <name evidence="1" type="ORF">HPB50_013604</name>
</gene>
<protein>
    <submittedName>
        <fullName evidence="1">Uncharacterized protein</fullName>
    </submittedName>
</protein>
<reference evidence="1" key="1">
    <citation type="submission" date="2020-05" db="EMBL/GenBank/DDBJ databases">
        <title>Large-scale comparative analyses of tick genomes elucidate their genetic diversity and vector capacities.</title>
        <authorList>
            <person name="Jia N."/>
            <person name="Wang J."/>
            <person name="Shi W."/>
            <person name="Du L."/>
            <person name="Sun Y."/>
            <person name="Zhan W."/>
            <person name="Jiang J."/>
            <person name="Wang Q."/>
            <person name="Zhang B."/>
            <person name="Ji P."/>
            <person name="Sakyi L.B."/>
            <person name="Cui X."/>
            <person name="Yuan T."/>
            <person name="Jiang B."/>
            <person name="Yang W."/>
            <person name="Lam T.T.-Y."/>
            <person name="Chang Q."/>
            <person name="Ding S."/>
            <person name="Wang X."/>
            <person name="Zhu J."/>
            <person name="Ruan X."/>
            <person name="Zhao L."/>
            <person name="Wei J."/>
            <person name="Que T."/>
            <person name="Du C."/>
            <person name="Cheng J."/>
            <person name="Dai P."/>
            <person name="Han X."/>
            <person name="Huang E."/>
            <person name="Gao Y."/>
            <person name="Liu J."/>
            <person name="Shao H."/>
            <person name="Ye R."/>
            <person name="Li L."/>
            <person name="Wei W."/>
            <person name="Wang X."/>
            <person name="Wang C."/>
            <person name="Yang T."/>
            <person name="Huo Q."/>
            <person name="Li W."/>
            <person name="Guo W."/>
            <person name="Chen H."/>
            <person name="Zhou L."/>
            <person name="Ni X."/>
            <person name="Tian J."/>
            <person name="Zhou Y."/>
            <person name="Sheng Y."/>
            <person name="Liu T."/>
            <person name="Pan Y."/>
            <person name="Xia L."/>
            <person name="Li J."/>
            <person name="Zhao F."/>
            <person name="Cao W."/>
        </authorList>
    </citation>
    <scope>NUCLEOTIDE SEQUENCE</scope>
    <source>
        <strain evidence="1">Hyas-2018</strain>
    </source>
</reference>
<evidence type="ECO:0000313" key="1">
    <source>
        <dbReference type="EMBL" id="KAH6922431.1"/>
    </source>
</evidence>
<dbReference type="Proteomes" id="UP000821845">
    <property type="component" value="Chromosome 9"/>
</dbReference>
<name>A0ACB7RL86_HYAAI</name>
<comment type="caution">
    <text evidence="1">The sequence shown here is derived from an EMBL/GenBank/DDBJ whole genome shotgun (WGS) entry which is preliminary data.</text>
</comment>
<organism evidence="1 2">
    <name type="scientific">Hyalomma asiaticum</name>
    <name type="common">Tick</name>
    <dbReference type="NCBI Taxonomy" id="266040"/>
    <lineage>
        <taxon>Eukaryota</taxon>
        <taxon>Metazoa</taxon>
        <taxon>Ecdysozoa</taxon>
        <taxon>Arthropoda</taxon>
        <taxon>Chelicerata</taxon>
        <taxon>Arachnida</taxon>
        <taxon>Acari</taxon>
        <taxon>Parasitiformes</taxon>
        <taxon>Ixodida</taxon>
        <taxon>Ixodoidea</taxon>
        <taxon>Ixodidae</taxon>
        <taxon>Hyalomminae</taxon>
        <taxon>Hyalomma</taxon>
    </lineage>
</organism>
<accession>A0ACB7RL86</accession>
<proteinExistence type="predicted"/>
<keyword evidence="2" id="KW-1185">Reference proteome</keyword>
<dbReference type="EMBL" id="CM023489">
    <property type="protein sequence ID" value="KAH6922431.1"/>
    <property type="molecule type" value="Genomic_DNA"/>
</dbReference>